<feature type="compositionally biased region" description="Low complexity" evidence="10">
    <location>
        <begin position="175"/>
        <end position="196"/>
    </location>
</feature>
<evidence type="ECO:0000256" key="2">
    <source>
        <dbReference type="ARBA" id="ARBA00007891"/>
    </source>
</evidence>
<gene>
    <name evidence="13" type="ORF">DCS_02559</name>
</gene>
<evidence type="ECO:0000256" key="8">
    <source>
        <dbReference type="ARBA" id="ARBA00022989"/>
    </source>
</evidence>
<feature type="compositionally biased region" description="Polar residues" evidence="10">
    <location>
        <begin position="205"/>
        <end position="214"/>
    </location>
</feature>
<keyword evidence="7" id="KW-0653">Protein transport</keyword>
<proteinExistence type="inferred from homology"/>
<name>A0A151GWC7_DRECN</name>
<dbReference type="GO" id="GO:0006890">
    <property type="term" value="P:retrograde vesicle-mediated transport, Golgi to endoplasmic reticulum"/>
    <property type="evidence" value="ECO:0007669"/>
    <property type="project" value="TreeGrafter"/>
</dbReference>
<evidence type="ECO:0000313" key="14">
    <source>
        <dbReference type="Proteomes" id="UP000076580"/>
    </source>
</evidence>
<dbReference type="Proteomes" id="UP000076580">
    <property type="component" value="Chromosome 01"/>
</dbReference>
<dbReference type="InterPro" id="IPR019150">
    <property type="entry name" value="Vesicle_transport_protein_Use1"/>
</dbReference>
<comment type="subcellular location">
    <subcellularLocation>
        <location evidence="1">Endoplasmic reticulum membrane</location>
        <topology evidence="1">Single-pass type IV membrane protein</topology>
    </subcellularLocation>
</comment>
<keyword evidence="8 11" id="KW-1133">Transmembrane helix</keyword>
<dbReference type="EMBL" id="LAYC01000001">
    <property type="protein sequence ID" value="KYK61417.1"/>
    <property type="molecule type" value="Genomic_DNA"/>
</dbReference>
<evidence type="ECO:0000256" key="11">
    <source>
        <dbReference type="SAM" id="Phobius"/>
    </source>
</evidence>
<keyword evidence="4 11" id="KW-0812">Transmembrane</keyword>
<dbReference type="PROSITE" id="PS50192">
    <property type="entry name" value="T_SNARE"/>
    <property type="match status" value="1"/>
</dbReference>
<dbReference type="InterPro" id="IPR000727">
    <property type="entry name" value="T_SNARE_dom"/>
</dbReference>
<keyword evidence="9 11" id="KW-0472">Membrane</keyword>
<evidence type="ECO:0000256" key="1">
    <source>
        <dbReference type="ARBA" id="ARBA00004163"/>
    </source>
</evidence>
<feature type="transmembrane region" description="Helical" evidence="11">
    <location>
        <begin position="328"/>
        <end position="351"/>
    </location>
</feature>
<dbReference type="AlphaFoldDB" id="A0A151GWC7"/>
<evidence type="ECO:0000256" key="4">
    <source>
        <dbReference type="ARBA" id="ARBA00022692"/>
    </source>
</evidence>
<dbReference type="GO" id="GO:0031201">
    <property type="term" value="C:SNARE complex"/>
    <property type="evidence" value="ECO:0007669"/>
    <property type="project" value="TreeGrafter"/>
</dbReference>
<organism evidence="13 14">
    <name type="scientific">Drechmeria coniospora</name>
    <name type="common">Nematophagous fungus</name>
    <name type="synonym">Meria coniospora</name>
    <dbReference type="NCBI Taxonomy" id="98403"/>
    <lineage>
        <taxon>Eukaryota</taxon>
        <taxon>Fungi</taxon>
        <taxon>Dikarya</taxon>
        <taxon>Ascomycota</taxon>
        <taxon>Pezizomycotina</taxon>
        <taxon>Sordariomycetes</taxon>
        <taxon>Hypocreomycetidae</taxon>
        <taxon>Hypocreales</taxon>
        <taxon>Ophiocordycipitaceae</taxon>
        <taxon>Drechmeria</taxon>
    </lineage>
</organism>
<dbReference type="GeneID" id="63715202"/>
<reference evidence="13 14" key="1">
    <citation type="journal article" date="2016" name="Sci. Rep.">
        <title>Insights into Adaptations to a Near-Obligate Nematode Endoparasitic Lifestyle from the Finished Genome of Drechmeria coniospora.</title>
        <authorList>
            <person name="Zhang L."/>
            <person name="Zhou Z."/>
            <person name="Guo Q."/>
            <person name="Fokkens L."/>
            <person name="Miskei M."/>
            <person name="Pocsi I."/>
            <person name="Zhang W."/>
            <person name="Chen M."/>
            <person name="Wang L."/>
            <person name="Sun Y."/>
            <person name="Donzelli B.G."/>
            <person name="Gibson D.M."/>
            <person name="Nelson D.R."/>
            <person name="Luo J.G."/>
            <person name="Rep M."/>
            <person name="Liu H."/>
            <person name="Yang S."/>
            <person name="Wang J."/>
            <person name="Krasnoff S.B."/>
            <person name="Xu Y."/>
            <person name="Molnar I."/>
            <person name="Lin M."/>
        </authorList>
    </citation>
    <scope>NUCLEOTIDE SEQUENCE [LARGE SCALE GENOMIC DNA]</scope>
    <source>
        <strain evidence="13 14">ARSEF 6962</strain>
    </source>
</reference>
<keyword evidence="5" id="KW-0256">Endoplasmic reticulum</keyword>
<feature type="compositionally biased region" description="Acidic residues" evidence="10">
    <location>
        <begin position="116"/>
        <end position="127"/>
    </location>
</feature>
<protein>
    <submittedName>
        <fullName evidence="13">Synaptobrevin</fullName>
    </submittedName>
</protein>
<evidence type="ECO:0000313" key="13">
    <source>
        <dbReference type="EMBL" id="KYK61417.1"/>
    </source>
</evidence>
<feature type="region of interest" description="Disordered" evidence="10">
    <location>
        <begin position="112"/>
        <end position="230"/>
    </location>
</feature>
<dbReference type="STRING" id="98403.A0A151GWC7"/>
<comment type="similarity">
    <text evidence="2">Belongs to the USE1 family.</text>
</comment>
<keyword evidence="3" id="KW-0813">Transport</keyword>
<dbReference type="PANTHER" id="PTHR13050">
    <property type="entry name" value="USE1-LIKE PROTEIN"/>
    <property type="match status" value="1"/>
</dbReference>
<evidence type="ECO:0000256" key="6">
    <source>
        <dbReference type="ARBA" id="ARBA00022892"/>
    </source>
</evidence>
<keyword evidence="6" id="KW-0931">ER-Golgi transport</keyword>
<evidence type="ECO:0000256" key="3">
    <source>
        <dbReference type="ARBA" id="ARBA00022448"/>
    </source>
</evidence>
<evidence type="ECO:0000256" key="5">
    <source>
        <dbReference type="ARBA" id="ARBA00022824"/>
    </source>
</evidence>
<dbReference type="GO" id="GO:0005789">
    <property type="term" value="C:endoplasmic reticulum membrane"/>
    <property type="evidence" value="ECO:0007669"/>
    <property type="project" value="UniProtKB-SubCell"/>
</dbReference>
<keyword evidence="14" id="KW-1185">Reference proteome</keyword>
<dbReference type="GO" id="GO:0005484">
    <property type="term" value="F:SNAP receptor activity"/>
    <property type="evidence" value="ECO:0007669"/>
    <property type="project" value="TreeGrafter"/>
</dbReference>
<dbReference type="RefSeq" id="XP_040660769.1">
    <property type="nucleotide sequence ID" value="XM_040799886.1"/>
</dbReference>
<dbReference type="Pfam" id="PF09753">
    <property type="entry name" value="Use1"/>
    <property type="match status" value="1"/>
</dbReference>
<evidence type="ECO:0000256" key="9">
    <source>
        <dbReference type="ARBA" id="ARBA00023136"/>
    </source>
</evidence>
<accession>A0A151GWC7</accession>
<dbReference type="PANTHER" id="PTHR13050:SF7">
    <property type="entry name" value="VESICLE TRANSPORT PROTEIN USE1"/>
    <property type="match status" value="1"/>
</dbReference>
<evidence type="ECO:0000256" key="10">
    <source>
        <dbReference type="SAM" id="MobiDB-lite"/>
    </source>
</evidence>
<dbReference type="GO" id="GO:0015031">
    <property type="term" value="P:protein transport"/>
    <property type="evidence" value="ECO:0007669"/>
    <property type="project" value="UniProtKB-KW"/>
</dbReference>
<feature type="domain" description="T-SNARE coiled-coil homology" evidence="12">
    <location>
        <begin position="257"/>
        <end position="319"/>
    </location>
</feature>
<sequence>MSRLSFGSVASSDDASSPTDLAFAQLSQLLTRLQHNVLHPTAERERRLRKSEYERARVESNLAYARTLLGNLEQEALEIKAPARRLERQHALVAHRDSLDTLIDRLEDLRQLGPDGVDDEGSDGEEDLLAHLEPPPPPRDDNDSRVSGTRNGSMADEMAPDSPASRLAAEEDPDVPTTTSVSTPTSTSASIPTTASKPWVDEIQLPTQTSQTLRSRAVNEASPPTSHSTARANLFANRRKAPASTQASAATAEAILDHQRAEQDSLSESILKMAGALKASSHRIATSLEEDKEVVNRAGEGMDRTEKGMEAASGRMGALRRMTEGKGWWGRMILYAWVYGLMLALVLLVFVMPKLRF</sequence>
<evidence type="ECO:0000259" key="12">
    <source>
        <dbReference type="PROSITE" id="PS50192"/>
    </source>
</evidence>
<evidence type="ECO:0000256" key="7">
    <source>
        <dbReference type="ARBA" id="ARBA00022927"/>
    </source>
</evidence>
<comment type="caution">
    <text evidence="13">The sequence shown here is derived from an EMBL/GenBank/DDBJ whole genome shotgun (WGS) entry which is preliminary data.</text>
</comment>
<dbReference type="InParanoid" id="A0A151GWC7"/>